<evidence type="ECO:0000313" key="1">
    <source>
        <dbReference type="EMBL" id="GAX01916.1"/>
    </source>
</evidence>
<gene>
    <name evidence="1" type="ORF">IWT126_01980</name>
</gene>
<sequence length="118" mass="14098">MKLKKYVLGGIAILSLGVSFQFNQTNAQASSWHSSSIPAHLRGYWRAKQNQSTGVHIYRHTIHYLGSGTLRHVQWKYAGNHYYKFRDAYDTSEDFSYTLHYYDHHRMTMNSFWHYYIR</sequence>
<dbReference type="RefSeq" id="WP_054654624.1">
    <property type="nucleotide sequence ID" value="NZ_BBFL01000005.1"/>
</dbReference>
<name>A0A1Z5IJP4_9LACO</name>
<proteinExistence type="predicted"/>
<keyword evidence="2" id="KW-1185">Reference proteome</keyword>
<protein>
    <submittedName>
        <fullName evidence="1">Uncharacterized protein</fullName>
    </submittedName>
</protein>
<accession>A0A1Z5IJP4</accession>
<dbReference type="OrthoDB" id="2325017at2"/>
<dbReference type="EMBL" id="BCMG01000010">
    <property type="protein sequence ID" value="GAX01916.1"/>
    <property type="molecule type" value="Genomic_DNA"/>
</dbReference>
<dbReference type="AlphaFoldDB" id="A0A1Z5IJP4"/>
<dbReference type="Proteomes" id="UP000198402">
    <property type="component" value="Unassembled WGS sequence"/>
</dbReference>
<comment type="caution">
    <text evidence="1">The sequence shown here is derived from an EMBL/GenBank/DDBJ whole genome shotgun (WGS) entry which is preliminary data.</text>
</comment>
<reference evidence="1 2" key="1">
    <citation type="submission" date="2015-11" db="EMBL/GenBank/DDBJ databases">
        <title>Draft genome sequences of new species of the genus Lactobacillus isolated from orchardgrass silage.</title>
        <authorList>
            <person name="Tohno M."/>
            <person name="Tanizawa Y."/>
            <person name="Arita M."/>
        </authorList>
    </citation>
    <scope>NUCLEOTIDE SEQUENCE [LARGE SCALE GENOMIC DNA]</scope>
    <source>
        <strain evidence="1 2">IWT126</strain>
    </source>
</reference>
<evidence type="ECO:0000313" key="2">
    <source>
        <dbReference type="Proteomes" id="UP000198402"/>
    </source>
</evidence>
<organism evidence="1 2">
    <name type="scientific">Secundilactobacillus silagei JCM 19001</name>
    <dbReference type="NCBI Taxonomy" id="1302250"/>
    <lineage>
        <taxon>Bacteria</taxon>
        <taxon>Bacillati</taxon>
        <taxon>Bacillota</taxon>
        <taxon>Bacilli</taxon>
        <taxon>Lactobacillales</taxon>
        <taxon>Lactobacillaceae</taxon>
        <taxon>Secundilactobacillus</taxon>
    </lineage>
</organism>
<dbReference type="STRING" id="1302250.GCA_001313225_01331"/>